<protein>
    <recommendedName>
        <fullName evidence="3">histidine kinase</fullName>
        <ecNumber evidence="3">2.7.13.3</ecNumber>
    </recommendedName>
</protein>
<dbReference type="Pfam" id="PF02518">
    <property type="entry name" value="HATPase_c"/>
    <property type="match status" value="1"/>
</dbReference>
<evidence type="ECO:0000313" key="14">
    <source>
        <dbReference type="Proteomes" id="UP000245288"/>
    </source>
</evidence>
<keyword evidence="6 11" id="KW-0812">Transmembrane</keyword>
<dbReference type="PANTHER" id="PTHR45453">
    <property type="entry name" value="PHOSPHATE REGULON SENSOR PROTEIN PHOR"/>
    <property type="match status" value="1"/>
</dbReference>
<sequence>MKTGKSFIKRNIEWLILAIVMLCMHVLYLFLIGHPEGDLIYAGILDLCIIAFALCIAYIRYDRKVRYLKDMLQQPFSGEMKLPETEDVTEELLGQLVENANIERQLTLNTAARQQSEMKDYYAKWVHQIKTPIAGLQLLLQMERSELEEAESKDEITEELYVKQLQNLTDVEEELFRIEEYVGMALQYQRINSTANDYILKQISLDTVIREVIHKYAKIMIRRKIRMHYEKTEATVISDEKWLSFVLEKLLSNAVKYTPEGEISIEVQEEPQHIWLEIRDTGIGIRSEDIPRVFEKGYTGFNGHEDKRSTGIGLYLCREVLQKLGHTIQVQSEVGEGTTVRAGFSKDAIDFRD</sequence>
<dbReference type="SUPFAM" id="SSF55874">
    <property type="entry name" value="ATPase domain of HSP90 chaperone/DNA topoisomerase II/histidine kinase"/>
    <property type="match status" value="1"/>
</dbReference>
<evidence type="ECO:0000256" key="6">
    <source>
        <dbReference type="ARBA" id="ARBA00022692"/>
    </source>
</evidence>
<dbReference type="RefSeq" id="WP_109216634.1">
    <property type="nucleotide sequence ID" value="NZ_JRFU01000167.1"/>
</dbReference>
<keyword evidence="4" id="KW-1003">Cell membrane</keyword>
<dbReference type="GO" id="GO:0000155">
    <property type="term" value="F:phosphorelay sensor kinase activity"/>
    <property type="evidence" value="ECO:0007669"/>
    <property type="project" value="TreeGrafter"/>
</dbReference>
<dbReference type="OrthoDB" id="9780487at2"/>
<evidence type="ECO:0000256" key="7">
    <source>
        <dbReference type="ARBA" id="ARBA00022777"/>
    </source>
</evidence>
<dbReference type="InterPro" id="IPR050351">
    <property type="entry name" value="BphY/WalK/GraS-like"/>
</dbReference>
<evidence type="ECO:0000256" key="11">
    <source>
        <dbReference type="SAM" id="Phobius"/>
    </source>
</evidence>
<dbReference type="PRINTS" id="PR00344">
    <property type="entry name" value="BCTRLSENSOR"/>
</dbReference>
<evidence type="ECO:0000256" key="3">
    <source>
        <dbReference type="ARBA" id="ARBA00012438"/>
    </source>
</evidence>
<keyword evidence="8 11" id="KW-1133">Transmembrane helix</keyword>
<dbReference type="GO" id="GO:0016036">
    <property type="term" value="P:cellular response to phosphate starvation"/>
    <property type="evidence" value="ECO:0007669"/>
    <property type="project" value="TreeGrafter"/>
</dbReference>
<feature type="domain" description="Histidine kinase" evidence="12">
    <location>
        <begin position="124"/>
        <end position="348"/>
    </location>
</feature>
<organism evidence="13 14">
    <name type="scientific">Eubacterium ramulus</name>
    <dbReference type="NCBI Taxonomy" id="39490"/>
    <lineage>
        <taxon>Bacteria</taxon>
        <taxon>Bacillati</taxon>
        <taxon>Bacillota</taxon>
        <taxon>Clostridia</taxon>
        <taxon>Eubacteriales</taxon>
        <taxon>Eubacteriaceae</taxon>
        <taxon>Eubacterium</taxon>
    </lineage>
</organism>
<evidence type="ECO:0000256" key="8">
    <source>
        <dbReference type="ARBA" id="ARBA00022989"/>
    </source>
</evidence>
<keyword evidence="14" id="KW-1185">Reference proteome</keyword>
<evidence type="ECO:0000256" key="4">
    <source>
        <dbReference type="ARBA" id="ARBA00022475"/>
    </source>
</evidence>
<feature type="transmembrane region" description="Helical" evidence="11">
    <location>
        <begin position="39"/>
        <end position="59"/>
    </location>
</feature>
<keyword evidence="7" id="KW-0418">Kinase</keyword>
<dbReference type="Gene3D" id="3.30.565.10">
    <property type="entry name" value="Histidine kinase-like ATPase, C-terminal domain"/>
    <property type="match status" value="1"/>
</dbReference>
<keyword evidence="5" id="KW-0808">Transferase</keyword>
<evidence type="ECO:0000256" key="2">
    <source>
        <dbReference type="ARBA" id="ARBA00004651"/>
    </source>
</evidence>
<feature type="transmembrane region" description="Helical" evidence="11">
    <location>
        <begin position="12"/>
        <end position="33"/>
    </location>
</feature>
<evidence type="ECO:0000256" key="1">
    <source>
        <dbReference type="ARBA" id="ARBA00000085"/>
    </source>
</evidence>
<dbReference type="InterPro" id="IPR004358">
    <property type="entry name" value="Sig_transdc_His_kin-like_C"/>
</dbReference>
<dbReference type="GO" id="GO:0004721">
    <property type="term" value="F:phosphoprotein phosphatase activity"/>
    <property type="evidence" value="ECO:0007669"/>
    <property type="project" value="TreeGrafter"/>
</dbReference>
<evidence type="ECO:0000256" key="9">
    <source>
        <dbReference type="ARBA" id="ARBA00023012"/>
    </source>
</evidence>
<keyword evidence="9" id="KW-0902">Two-component regulatory system</keyword>
<dbReference type="SMART" id="SM00387">
    <property type="entry name" value="HATPase_c"/>
    <property type="match status" value="1"/>
</dbReference>
<dbReference type="EC" id="2.7.13.3" evidence="3"/>
<proteinExistence type="predicted"/>
<evidence type="ECO:0000256" key="10">
    <source>
        <dbReference type="ARBA" id="ARBA00023136"/>
    </source>
</evidence>
<dbReference type="InterPro" id="IPR005467">
    <property type="entry name" value="His_kinase_dom"/>
</dbReference>
<keyword evidence="10 11" id="KW-0472">Membrane</keyword>
<evidence type="ECO:0000259" key="12">
    <source>
        <dbReference type="PROSITE" id="PS50109"/>
    </source>
</evidence>
<evidence type="ECO:0000256" key="5">
    <source>
        <dbReference type="ARBA" id="ARBA00022679"/>
    </source>
</evidence>
<comment type="caution">
    <text evidence="13">The sequence shown here is derived from an EMBL/GenBank/DDBJ whole genome shotgun (WGS) entry which is preliminary data.</text>
</comment>
<dbReference type="GO" id="GO:0005886">
    <property type="term" value="C:plasma membrane"/>
    <property type="evidence" value="ECO:0007669"/>
    <property type="project" value="UniProtKB-SubCell"/>
</dbReference>
<name>A0A2V1JQQ6_EUBRA</name>
<dbReference type="AlphaFoldDB" id="A0A2V1JQQ6"/>
<dbReference type="InterPro" id="IPR003594">
    <property type="entry name" value="HATPase_dom"/>
</dbReference>
<dbReference type="PANTHER" id="PTHR45453:SF2">
    <property type="entry name" value="HISTIDINE KINASE"/>
    <property type="match status" value="1"/>
</dbReference>
<dbReference type="InterPro" id="IPR036890">
    <property type="entry name" value="HATPase_C_sf"/>
</dbReference>
<dbReference type="PROSITE" id="PS50109">
    <property type="entry name" value="HIS_KIN"/>
    <property type="match status" value="1"/>
</dbReference>
<reference evidence="13 14" key="1">
    <citation type="submission" date="2014-09" db="EMBL/GenBank/DDBJ databases">
        <title>Butyrate-producing bacteria isolated from human gut.</title>
        <authorList>
            <person name="Zhang Q."/>
            <person name="Zhao L."/>
        </authorList>
    </citation>
    <scope>NUCLEOTIDE SEQUENCE [LARGE SCALE GENOMIC DNA]</scope>
    <source>
        <strain evidence="13 14">21</strain>
    </source>
</reference>
<dbReference type="EMBL" id="JRFU01000167">
    <property type="protein sequence ID" value="PWE85653.1"/>
    <property type="molecule type" value="Genomic_DNA"/>
</dbReference>
<comment type="subcellular location">
    <subcellularLocation>
        <location evidence="2">Cell membrane</location>
        <topology evidence="2">Multi-pass membrane protein</topology>
    </subcellularLocation>
</comment>
<gene>
    <name evidence="13" type="ORF">LG34_14720</name>
</gene>
<accession>A0A2V1JQQ6</accession>
<dbReference type="Proteomes" id="UP000245288">
    <property type="component" value="Unassembled WGS sequence"/>
</dbReference>
<comment type="catalytic activity">
    <reaction evidence="1">
        <text>ATP + protein L-histidine = ADP + protein N-phospho-L-histidine.</text>
        <dbReference type="EC" id="2.7.13.3"/>
    </reaction>
</comment>
<evidence type="ECO:0000313" key="13">
    <source>
        <dbReference type="EMBL" id="PWE85653.1"/>
    </source>
</evidence>